<dbReference type="PANTHER" id="PTHR21505:SF8">
    <property type="entry name" value="DPT-YFP REPRESSOR BY OVEREXPRESSION, ISOFORM D-RELATED"/>
    <property type="match status" value="1"/>
</dbReference>
<evidence type="ECO:0000259" key="1">
    <source>
        <dbReference type="PROSITE" id="PS51029"/>
    </source>
</evidence>
<evidence type="ECO:0000313" key="3">
    <source>
        <dbReference type="Proteomes" id="UP000691718"/>
    </source>
</evidence>
<protein>
    <submittedName>
        <fullName evidence="2">(apollo) hypothetical protein</fullName>
    </submittedName>
</protein>
<dbReference type="OrthoDB" id="6931723at2759"/>
<organism evidence="2 3">
    <name type="scientific">Parnassius apollo</name>
    <name type="common">Apollo butterfly</name>
    <name type="synonym">Papilio apollo</name>
    <dbReference type="NCBI Taxonomy" id="110799"/>
    <lineage>
        <taxon>Eukaryota</taxon>
        <taxon>Metazoa</taxon>
        <taxon>Ecdysozoa</taxon>
        <taxon>Arthropoda</taxon>
        <taxon>Hexapoda</taxon>
        <taxon>Insecta</taxon>
        <taxon>Pterygota</taxon>
        <taxon>Neoptera</taxon>
        <taxon>Endopterygota</taxon>
        <taxon>Lepidoptera</taxon>
        <taxon>Glossata</taxon>
        <taxon>Ditrysia</taxon>
        <taxon>Papilionoidea</taxon>
        <taxon>Papilionidae</taxon>
        <taxon>Parnassiinae</taxon>
        <taxon>Parnassini</taxon>
        <taxon>Parnassius</taxon>
        <taxon>Parnassius</taxon>
    </lineage>
</organism>
<comment type="caution">
    <text evidence="2">The sequence shown here is derived from an EMBL/GenBank/DDBJ whole genome shotgun (WGS) entry which is preliminary data.</text>
</comment>
<accession>A0A8S3WSF7</accession>
<gene>
    <name evidence="2" type="ORF">PAPOLLO_LOCUS9674</name>
</gene>
<dbReference type="InterPro" id="IPR006578">
    <property type="entry name" value="MADF-dom"/>
</dbReference>
<dbReference type="AlphaFoldDB" id="A0A8S3WSF7"/>
<dbReference type="PANTHER" id="PTHR21505">
    <property type="entry name" value="MADF DOMAIN-CONTAINING PROTEIN-RELATED"/>
    <property type="match status" value="1"/>
</dbReference>
<feature type="domain" description="MADF" evidence="1">
    <location>
        <begin position="12"/>
        <end position="79"/>
    </location>
</feature>
<keyword evidence="3" id="KW-1185">Reference proteome</keyword>
<reference evidence="2" key="1">
    <citation type="submission" date="2021-04" db="EMBL/GenBank/DDBJ databases">
        <authorList>
            <person name="Tunstrom K."/>
        </authorList>
    </citation>
    <scope>NUCLEOTIDE SEQUENCE</scope>
</reference>
<evidence type="ECO:0000313" key="2">
    <source>
        <dbReference type="EMBL" id="CAG4978526.1"/>
    </source>
</evidence>
<proteinExistence type="predicted"/>
<sequence length="79" mass="9522">MSCAIEKDVLLNVIDIYKDMPYLWRGEHKDYSKKEERSEGFKVLLQTYGNVDEKATVKILKRKLDYMRTTYMKELKKVR</sequence>
<dbReference type="Pfam" id="PF10545">
    <property type="entry name" value="MADF_DNA_bdg"/>
    <property type="match status" value="1"/>
</dbReference>
<dbReference type="PROSITE" id="PS51029">
    <property type="entry name" value="MADF"/>
    <property type="match status" value="1"/>
</dbReference>
<dbReference type="EMBL" id="CAJQZP010000693">
    <property type="protein sequence ID" value="CAG4978526.1"/>
    <property type="molecule type" value="Genomic_DNA"/>
</dbReference>
<name>A0A8S3WSF7_PARAO</name>
<dbReference type="Proteomes" id="UP000691718">
    <property type="component" value="Unassembled WGS sequence"/>
</dbReference>